<keyword evidence="2" id="KW-1185">Reference proteome</keyword>
<dbReference type="SUPFAM" id="SSF48019">
    <property type="entry name" value="post-AAA+ oligomerization domain-like"/>
    <property type="match status" value="1"/>
</dbReference>
<dbReference type="Proteomes" id="UP000829708">
    <property type="component" value="Chromosome"/>
</dbReference>
<gene>
    <name evidence="1" type="ORF">MUG09_01675</name>
</gene>
<sequence length="182" mass="21009">MSSYDPWQQCKTKNGLPADQVISALQKEIRRNNVDNAALLAYEMLTTSRELEEFLWFRLQVISVEDVGFGDCSAPILIHSLEQMRLSAKPETNDRYLFAIHAVRYLCSRMKDRSSDEMLNWIKKSKLVPQIPDYALDKHTLAGQQMDRGDKNFYDESAVVSPECKDRDTTYLKRVQDLLGIN</sequence>
<dbReference type="RefSeq" id="WP_244772845.1">
    <property type="nucleotide sequence ID" value="NZ_CP094929.1"/>
</dbReference>
<organism evidence="1 2">
    <name type="scientific">Sphaerochaeta associata</name>
    <dbReference type="NCBI Taxonomy" id="1129264"/>
    <lineage>
        <taxon>Bacteria</taxon>
        <taxon>Pseudomonadati</taxon>
        <taxon>Spirochaetota</taxon>
        <taxon>Spirochaetia</taxon>
        <taxon>Spirochaetales</taxon>
        <taxon>Sphaerochaetaceae</taxon>
        <taxon>Sphaerochaeta</taxon>
    </lineage>
</organism>
<proteinExistence type="predicted"/>
<evidence type="ECO:0008006" key="3">
    <source>
        <dbReference type="Google" id="ProtNLM"/>
    </source>
</evidence>
<dbReference type="InterPro" id="IPR008921">
    <property type="entry name" value="DNA_pol3_clamp-load_cplx_C"/>
</dbReference>
<name>A0ABY4DB35_9SPIR</name>
<evidence type="ECO:0000313" key="2">
    <source>
        <dbReference type="Proteomes" id="UP000829708"/>
    </source>
</evidence>
<dbReference type="Gene3D" id="1.20.272.10">
    <property type="match status" value="1"/>
</dbReference>
<reference evidence="2" key="1">
    <citation type="journal article" date="2024" name="J Bioinform Genom">
        <title>Complete genome sequence of the type strain bacterium Sphaerochaeta associata GLS2t (VKM B-2742)t.</title>
        <authorList>
            <person name="Troshina O.Y."/>
            <person name="Tepeeva A.N."/>
            <person name="Arzamasceva V.O."/>
            <person name="Whitman W.B."/>
            <person name="Varghese N."/>
            <person name="Shapiro N."/>
            <person name="Woyke T."/>
            <person name="Kripides N.C."/>
            <person name="Vasilenko O.V."/>
        </authorList>
    </citation>
    <scope>NUCLEOTIDE SEQUENCE [LARGE SCALE GENOMIC DNA]</scope>
    <source>
        <strain evidence="2">GLS2T</strain>
    </source>
</reference>
<dbReference type="EMBL" id="CP094929">
    <property type="protein sequence ID" value="UOM51482.1"/>
    <property type="molecule type" value="Genomic_DNA"/>
</dbReference>
<evidence type="ECO:0000313" key="1">
    <source>
        <dbReference type="EMBL" id="UOM51482.1"/>
    </source>
</evidence>
<accession>A0ABY4DB35</accession>
<protein>
    <recommendedName>
        <fullName evidence="3">MgsA AAA+ ATPase C-terminal domain-containing protein</fullName>
    </recommendedName>
</protein>